<dbReference type="Pfam" id="PF25601">
    <property type="entry name" value="AAA_lid_14"/>
    <property type="match status" value="1"/>
</dbReference>
<dbReference type="PROSITE" id="PS50045">
    <property type="entry name" value="SIGMA54_INTERACT_4"/>
    <property type="match status" value="1"/>
</dbReference>
<organism evidence="8 9">
    <name type="scientific">Pendulispora rubella</name>
    <dbReference type="NCBI Taxonomy" id="2741070"/>
    <lineage>
        <taxon>Bacteria</taxon>
        <taxon>Pseudomonadati</taxon>
        <taxon>Myxococcota</taxon>
        <taxon>Myxococcia</taxon>
        <taxon>Myxococcales</taxon>
        <taxon>Sorangiineae</taxon>
        <taxon>Pendulisporaceae</taxon>
        <taxon>Pendulispora</taxon>
    </lineage>
</organism>
<evidence type="ECO:0000256" key="1">
    <source>
        <dbReference type="ARBA" id="ARBA00022741"/>
    </source>
</evidence>
<proteinExistence type="predicted"/>
<dbReference type="InterPro" id="IPR003593">
    <property type="entry name" value="AAA+_ATPase"/>
</dbReference>
<evidence type="ECO:0000313" key="8">
    <source>
        <dbReference type="EMBL" id="WXB07005.1"/>
    </source>
</evidence>
<dbReference type="InterPro" id="IPR025944">
    <property type="entry name" value="Sigma_54_int_dom_CS"/>
</dbReference>
<dbReference type="PROSITE" id="PS00688">
    <property type="entry name" value="SIGMA54_INTERACT_3"/>
    <property type="match status" value="1"/>
</dbReference>
<keyword evidence="3" id="KW-0805">Transcription regulation</keyword>
<evidence type="ECO:0000256" key="5">
    <source>
        <dbReference type="ARBA" id="ARBA00023163"/>
    </source>
</evidence>
<reference evidence="8" key="1">
    <citation type="submission" date="2021-12" db="EMBL/GenBank/DDBJ databases">
        <title>Discovery of the Pendulisporaceae a myxobacterial family with distinct sporulation behavior and unique specialized metabolism.</title>
        <authorList>
            <person name="Garcia R."/>
            <person name="Popoff A."/>
            <person name="Bader C.D."/>
            <person name="Loehr J."/>
            <person name="Walesch S."/>
            <person name="Walt C."/>
            <person name="Boldt J."/>
            <person name="Bunk B."/>
            <person name="Haeckl F.J.F.P.J."/>
            <person name="Gunesch A.P."/>
            <person name="Birkelbach J."/>
            <person name="Nuebel U."/>
            <person name="Pietschmann T."/>
            <person name="Bach T."/>
            <person name="Mueller R."/>
        </authorList>
    </citation>
    <scope>NUCLEOTIDE SEQUENCE</scope>
    <source>
        <strain evidence="8">MSr11367</strain>
    </source>
</reference>
<dbReference type="Pfam" id="PF00158">
    <property type="entry name" value="Sigma54_activat"/>
    <property type="match status" value="1"/>
</dbReference>
<sequence length="591" mass="64987">MDSVLDMGGVDAFLARVHASNYFEEAAAHTLAAMLSEVEAALVGSVHSEGARMARGMVHLRPSDGYRQLVVLEAGAHEAVAPEPGSTRLPSMTAWRLVAKHRCAASIDVHFGRIEPIEPGGTDVPQEWRNAFGDTSNNDKGETRQRLLERGATHVYVLPLRGAGGAVEGMISLEAECRGAVGQPFVWNSCASRLRTLADIATPHLTALPLRPVVTEEQDPLLPVQGEAMKGLVRMLRVFALQDETILLSGATGTGKSRLARWCHERSPYRKGPFEVLDLSTVPEDLQLAELFGWRKGAFTGAARDHAGAVERAAKGTLFIDEIDKLSMRAQAGLLYMLETRAYRVLGDSGGERRAQARFVVGTNANLQAAVRAQRFREDLYYRINVLPVRLPALSERPDEIPAWARHMLERRHRERDSAGSVDLTLAAERRLLTYVWPGNLRQLDNVMRRAYTVALAEQGGVQHSLAVDEPHLTRALAYEDAEPSRSLVELLHAAATAFVREAERRAALGTPLELDLASVFPGMVLAAATEKLESRDEAFRLFGRDAQVKSRNHHRVLRRELERVEALFRALGIDSGSPFGRLLDGLAEDG</sequence>
<feature type="region of interest" description="Disordered" evidence="6">
    <location>
        <begin position="118"/>
        <end position="141"/>
    </location>
</feature>
<keyword evidence="9" id="KW-1185">Reference proteome</keyword>
<evidence type="ECO:0000259" key="7">
    <source>
        <dbReference type="PROSITE" id="PS50045"/>
    </source>
</evidence>
<dbReference type="InterPro" id="IPR027417">
    <property type="entry name" value="P-loop_NTPase"/>
</dbReference>
<dbReference type="RefSeq" id="WP_394836666.1">
    <property type="nucleotide sequence ID" value="NZ_CP089929.1"/>
</dbReference>
<dbReference type="CDD" id="cd00009">
    <property type="entry name" value="AAA"/>
    <property type="match status" value="1"/>
</dbReference>
<dbReference type="InterPro" id="IPR058031">
    <property type="entry name" value="AAA_lid_NorR"/>
</dbReference>
<dbReference type="Proteomes" id="UP001374803">
    <property type="component" value="Chromosome"/>
</dbReference>
<evidence type="ECO:0000256" key="3">
    <source>
        <dbReference type="ARBA" id="ARBA00023015"/>
    </source>
</evidence>
<dbReference type="InterPro" id="IPR025943">
    <property type="entry name" value="Sigma_54_int_dom_ATP-bd_2"/>
</dbReference>
<dbReference type="PANTHER" id="PTHR32071">
    <property type="entry name" value="TRANSCRIPTIONAL REGULATORY PROTEIN"/>
    <property type="match status" value="1"/>
</dbReference>
<evidence type="ECO:0000313" key="9">
    <source>
        <dbReference type="Proteomes" id="UP001374803"/>
    </source>
</evidence>
<dbReference type="SUPFAM" id="SSF52540">
    <property type="entry name" value="P-loop containing nucleoside triphosphate hydrolases"/>
    <property type="match status" value="1"/>
</dbReference>
<keyword evidence="5" id="KW-0804">Transcription</keyword>
<keyword evidence="2" id="KW-0067">ATP-binding</keyword>
<feature type="domain" description="Sigma-54 factor interaction" evidence="7">
    <location>
        <begin position="222"/>
        <end position="453"/>
    </location>
</feature>
<dbReference type="Gene3D" id="3.40.50.300">
    <property type="entry name" value="P-loop containing nucleotide triphosphate hydrolases"/>
    <property type="match status" value="1"/>
</dbReference>
<evidence type="ECO:0000256" key="6">
    <source>
        <dbReference type="SAM" id="MobiDB-lite"/>
    </source>
</evidence>
<dbReference type="SMART" id="SM00382">
    <property type="entry name" value="AAA"/>
    <property type="match status" value="1"/>
</dbReference>
<keyword evidence="4" id="KW-0238">DNA-binding</keyword>
<dbReference type="EMBL" id="CP089983">
    <property type="protein sequence ID" value="WXB07005.1"/>
    <property type="molecule type" value="Genomic_DNA"/>
</dbReference>
<gene>
    <name evidence="8" type="ORF">LVJ94_07135</name>
</gene>
<protein>
    <submittedName>
        <fullName evidence="8">Sigma 54-interacting transcriptional regulator</fullName>
    </submittedName>
</protein>
<dbReference type="Gene3D" id="1.10.8.60">
    <property type="match status" value="1"/>
</dbReference>
<dbReference type="PROSITE" id="PS00676">
    <property type="entry name" value="SIGMA54_INTERACT_2"/>
    <property type="match status" value="1"/>
</dbReference>
<evidence type="ECO:0000256" key="4">
    <source>
        <dbReference type="ARBA" id="ARBA00023125"/>
    </source>
</evidence>
<dbReference type="InterPro" id="IPR002078">
    <property type="entry name" value="Sigma_54_int"/>
</dbReference>
<name>A0ABZ2LCV0_9BACT</name>
<keyword evidence="1" id="KW-0547">Nucleotide-binding</keyword>
<evidence type="ECO:0000256" key="2">
    <source>
        <dbReference type="ARBA" id="ARBA00022840"/>
    </source>
</evidence>
<accession>A0ABZ2LCV0</accession>